<evidence type="ECO:0000313" key="2">
    <source>
        <dbReference type="EMBL" id="URW75187.1"/>
    </source>
</evidence>
<keyword evidence="1" id="KW-0472">Membrane</keyword>
<dbReference type="EMBL" id="CP098401">
    <property type="protein sequence ID" value="URW75187.1"/>
    <property type="molecule type" value="Genomic_DNA"/>
</dbReference>
<feature type="transmembrane region" description="Helical" evidence="1">
    <location>
        <begin position="333"/>
        <end position="353"/>
    </location>
</feature>
<feature type="transmembrane region" description="Helical" evidence="1">
    <location>
        <begin position="390"/>
        <end position="412"/>
    </location>
</feature>
<feature type="transmembrane region" description="Helical" evidence="1">
    <location>
        <begin position="445"/>
        <end position="466"/>
    </location>
</feature>
<organism evidence="2 3">
    <name type="scientific">Sphingomonas donggukensis</name>
    <dbReference type="NCBI Taxonomy" id="2949093"/>
    <lineage>
        <taxon>Bacteria</taxon>
        <taxon>Pseudomonadati</taxon>
        <taxon>Pseudomonadota</taxon>
        <taxon>Alphaproteobacteria</taxon>
        <taxon>Sphingomonadales</taxon>
        <taxon>Sphingomonadaceae</taxon>
        <taxon>Sphingomonas</taxon>
    </lineage>
</organism>
<gene>
    <name evidence="2" type="ORF">M9980_11610</name>
</gene>
<dbReference type="Proteomes" id="UP001055580">
    <property type="component" value="Chromosome"/>
</dbReference>
<protein>
    <recommendedName>
        <fullName evidence="4">Glycosyltransferase RgtA/B/C/D-like domain-containing protein</fullName>
    </recommendedName>
</protein>
<feature type="transmembrane region" description="Helical" evidence="1">
    <location>
        <begin position="116"/>
        <end position="136"/>
    </location>
</feature>
<reference evidence="2" key="1">
    <citation type="submission" date="2022-05" db="EMBL/GenBank/DDBJ databases">
        <title>Sphingomonas sp. strain RMG20 Genome sequencing and assembly.</title>
        <authorList>
            <person name="Kim I."/>
        </authorList>
    </citation>
    <scope>NUCLEOTIDE SEQUENCE</scope>
    <source>
        <strain evidence="2">RMG20</strain>
    </source>
</reference>
<feature type="transmembrane region" description="Helical" evidence="1">
    <location>
        <begin position="142"/>
        <end position="160"/>
    </location>
</feature>
<evidence type="ECO:0000256" key="1">
    <source>
        <dbReference type="SAM" id="Phobius"/>
    </source>
</evidence>
<evidence type="ECO:0000313" key="3">
    <source>
        <dbReference type="Proteomes" id="UP001055580"/>
    </source>
</evidence>
<keyword evidence="1" id="KW-0812">Transmembrane</keyword>
<sequence>MATPRGRLAALIFALVWLSCAWFGSWEWNPNNSTRLFAAFSIVEEGDATIDQYAALTIDKAAFDGHVYLDKAPGVTLMALPAVWLADRASGTRGATRSLAIYDPASDRFMRARLRLATASGAALLIALAAVCVFLMGASLGGSNGAGAFAAIGFALGTPMWGWSTSLFGHAPVAALYAIAIWAVWRGTGGARASWRHAAVAGAALGWAIVVEYPAVIGGAVIGVWALLRLWRYPAAERARAMLAAAIPAVAMLAVLAAYNLFAFGTLFRLGYQGVVGFDGMNQGLFGLTYPKPWVLYEILVGGRRGMIWVAPVLLLAVAGVVRLIRAPATRDIGWLAVAGTVALFVYNASYVYWDGGNSTGPRHAVPGIAFLALGLGPAWAAARSGLERGAALALLVVSVAINLTIAAAEIVSGGQGRFPLFSDVIGDRFLKGQLRTFPSEWLGWGVWQGLALYLLLAGLIGWGIVRAVRRNPLG</sequence>
<keyword evidence="3" id="KW-1185">Reference proteome</keyword>
<dbReference type="PROSITE" id="PS51257">
    <property type="entry name" value="PROKAR_LIPOPROTEIN"/>
    <property type="match status" value="1"/>
</dbReference>
<keyword evidence="1" id="KW-1133">Transmembrane helix</keyword>
<feature type="transmembrane region" description="Helical" evidence="1">
    <location>
        <begin position="167"/>
        <end position="185"/>
    </location>
</feature>
<feature type="transmembrane region" description="Helical" evidence="1">
    <location>
        <begin position="6"/>
        <end position="26"/>
    </location>
</feature>
<dbReference type="RefSeq" id="WP_250750967.1">
    <property type="nucleotide sequence ID" value="NZ_CP098401.1"/>
</dbReference>
<accession>A0ABY4TSD2</accession>
<evidence type="ECO:0008006" key="4">
    <source>
        <dbReference type="Google" id="ProtNLM"/>
    </source>
</evidence>
<feature type="transmembrane region" description="Helical" evidence="1">
    <location>
        <begin position="240"/>
        <end position="262"/>
    </location>
</feature>
<feature type="transmembrane region" description="Helical" evidence="1">
    <location>
        <begin position="306"/>
        <end position="326"/>
    </location>
</feature>
<name>A0ABY4TSD2_9SPHN</name>
<proteinExistence type="predicted"/>
<feature type="transmembrane region" description="Helical" evidence="1">
    <location>
        <begin position="205"/>
        <end position="228"/>
    </location>
</feature>
<feature type="transmembrane region" description="Helical" evidence="1">
    <location>
        <begin position="365"/>
        <end position="383"/>
    </location>
</feature>